<keyword evidence="3" id="KW-1185">Reference proteome</keyword>
<gene>
    <name evidence="2" type="ORF">CEP54_014569</name>
</gene>
<evidence type="ECO:0000256" key="1">
    <source>
        <dbReference type="SAM" id="SignalP"/>
    </source>
</evidence>
<evidence type="ECO:0000313" key="2">
    <source>
        <dbReference type="EMBL" id="RSL44710.1"/>
    </source>
</evidence>
<dbReference type="EMBL" id="NKCI01000283">
    <property type="protein sequence ID" value="RSL44710.1"/>
    <property type="molecule type" value="Genomic_DNA"/>
</dbReference>
<dbReference type="InterPro" id="IPR052998">
    <property type="entry name" value="Hetero-Diels-Alderase-like"/>
</dbReference>
<dbReference type="STRING" id="1325734.A0A428NVF7"/>
<comment type="caution">
    <text evidence="2">The sequence shown here is derived from an EMBL/GenBank/DDBJ whole genome shotgun (WGS) entry which is preliminary data.</text>
</comment>
<dbReference type="InterPro" id="IPR029058">
    <property type="entry name" value="AB_hydrolase_fold"/>
</dbReference>
<organism evidence="2 3">
    <name type="scientific">Fusarium duplospermum</name>
    <dbReference type="NCBI Taxonomy" id="1325734"/>
    <lineage>
        <taxon>Eukaryota</taxon>
        <taxon>Fungi</taxon>
        <taxon>Dikarya</taxon>
        <taxon>Ascomycota</taxon>
        <taxon>Pezizomycotina</taxon>
        <taxon>Sordariomycetes</taxon>
        <taxon>Hypocreomycetidae</taxon>
        <taxon>Hypocreales</taxon>
        <taxon>Nectriaceae</taxon>
        <taxon>Fusarium</taxon>
        <taxon>Fusarium solani species complex</taxon>
    </lineage>
</organism>
<feature type="chain" id="PRO_5019069856" evidence="1">
    <location>
        <begin position="20"/>
        <end position="551"/>
    </location>
</feature>
<dbReference type="PANTHER" id="PTHR42060:SF1">
    <property type="entry name" value="NHL REPEAT-CONTAINING PROTEIN"/>
    <property type="match status" value="1"/>
</dbReference>
<dbReference type="Gene3D" id="3.40.50.1820">
    <property type="entry name" value="alpha/beta hydrolase"/>
    <property type="match status" value="1"/>
</dbReference>
<dbReference type="SUPFAM" id="SSF53474">
    <property type="entry name" value="alpha/beta-Hydrolases"/>
    <property type="match status" value="1"/>
</dbReference>
<dbReference type="Gene3D" id="2.120.10.30">
    <property type="entry name" value="TolB, C-terminal domain"/>
    <property type="match status" value="1"/>
</dbReference>
<dbReference type="PANTHER" id="PTHR42060">
    <property type="entry name" value="NHL REPEAT-CONTAINING PROTEIN-RELATED"/>
    <property type="match status" value="1"/>
</dbReference>
<dbReference type="InterPro" id="IPR011042">
    <property type="entry name" value="6-blade_b-propeller_TolB-like"/>
</dbReference>
<name>A0A428NVF7_9HYPO</name>
<reference evidence="2 3" key="1">
    <citation type="submission" date="2017-06" db="EMBL/GenBank/DDBJ databases">
        <title>Comparative genomic analysis of Ambrosia Fusariam Clade fungi.</title>
        <authorList>
            <person name="Stajich J.E."/>
            <person name="Carrillo J."/>
            <person name="Kijimoto T."/>
            <person name="Eskalen A."/>
            <person name="O'Donnell K."/>
            <person name="Kasson M."/>
        </authorList>
    </citation>
    <scope>NUCLEOTIDE SEQUENCE [LARGE SCALE GENOMIC DNA]</scope>
    <source>
        <strain evidence="2 3">NRRL62584</strain>
    </source>
</reference>
<dbReference type="OrthoDB" id="284184at2759"/>
<accession>A0A428NVF7</accession>
<evidence type="ECO:0000313" key="3">
    <source>
        <dbReference type="Proteomes" id="UP000288168"/>
    </source>
</evidence>
<proteinExistence type="predicted"/>
<keyword evidence="1" id="KW-0732">Signal</keyword>
<feature type="signal peptide" evidence="1">
    <location>
        <begin position="1"/>
        <end position="19"/>
    </location>
</feature>
<protein>
    <submittedName>
        <fullName evidence="2">Uncharacterized protein</fullName>
    </submittedName>
</protein>
<dbReference type="Proteomes" id="UP000288168">
    <property type="component" value="Unassembled WGS sequence"/>
</dbReference>
<dbReference type="AlphaFoldDB" id="A0A428NVF7"/>
<dbReference type="SUPFAM" id="SSF63829">
    <property type="entry name" value="Calcium-dependent phosphotriesterase"/>
    <property type="match status" value="1"/>
</dbReference>
<sequence length="551" mass="60769">MAVSLILTLIHCCAAFAAAVPYPTWLSSKVLFNRTLWQPDNPSVWLEYITERPNGGLLVTRFDNGEVWSINPHIQVTELVYKFDVTLTGVNSTLGIDEYEKDLYAVIGGQIGPDSEPVAGTWGVWYLDLRQWKVGSRAEASVKLLAAVPESGFLNGLSVLYPNTLTTRLGKRVRKPTILFADTIAGQIYALDTDTNDVRVFYSNPEILAAPKNLTFPVGLNGVQVPRVPQPSHVYFTASHYGTFYRIELEHGAAVPKRGAEPQLLLNGFENLDDFSIGPDGSAYLATSRTNEVLKYSGGTLKVIATGDVVATATGTWITRKSGRNVFGSIVLSRVISYMSQRLQGVVFVGVGYAAPPMAFNQAGVELANNATLKTLEYPAFGYWYFMNLDDVAPIMEANMDSAFTLTYTDDPEYMKKHFSPVGKYRQWLLEGRTAPWTKYLEPDSKSIFKRITSFHGGYDGPVKSYKSLMRDVNSADEQALPPDAKIPIPALLLTAAHDPVAIPEAQISNTRPFASNVSVKSIEAGHFLQVEQPQQVSREIFGFISNILEN</sequence>